<proteinExistence type="predicted"/>
<protein>
    <submittedName>
        <fullName evidence="1">Uncharacterized protein</fullName>
    </submittedName>
</protein>
<name>A0A0F9B0W5_9ZZZZ</name>
<evidence type="ECO:0000313" key="1">
    <source>
        <dbReference type="EMBL" id="KKL15554.1"/>
    </source>
</evidence>
<accession>A0A0F9B0W5</accession>
<sequence>PEEKTKWAFLEAAGITKELTGVSRILRDTVFQGAKELLELDLKASKELKRQRRRGGR</sequence>
<comment type="caution">
    <text evidence="1">The sequence shown here is derived from an EMBL/GenBank/DDBJ whole genome shotgun (WGS) entry which is preliminary data.</text>
</comment>
<organism evidence="1">
    <name type="scientific">marine sediment metagenome</name>
    <dbReference type="NCBI Taxonomy" id="412755"/>
    <lineage>
        <taxon>unclassified sequences</taxon>
        <taxon>metagenomes</taxon>
        <taxon>ecological metagenomes</taxon>
    </lineage>
</organism>
<feature type="non-terminal residue" evidence="1">
    <location>
        <position position="1"/>
    </location>
</feature>
<gene>
    <name evidence="1" type="ORF">LCGC14_2504420</name>
</gene>
<dbReference type="AlphaFoldDB" id="A0A0F9B0W5"/>
<dbReference type="EMBL" id="LAZR01040024">
    <property type="protein sequence ID" value="KKL15554.1"/>
    <property type="molecule type" value="Genomic_DNA"/>
</dbReference>
<reference evidence="1" key="1">
    <citation type="journal article" date="2015" name="Nature">
        <title>Complex archaea that bridge the gap between prokaryotes and eukaryotes.</title>
        <authorList>
            <person name="Spang A."/>
            <person name="Saw J.H."/>
            <person name="Jorgensen S.L."/>
            <person name="Zaremba-Niedzwiedzka K."/>
            <person name="Martijn J."/>
            <person name="Lind A.E."/>
            <person name="van Eijk R."/>
            <person name="Schleper C."/>
            <person name="Guy L."/>
            <person name="Ettema T.J."/>
        </authorList>
    </citation>
    <scope>NUCLEOTIDE SEQUENCE</scope>
</reference>